<name>A0A813J9N8_POLGL</name>
<proteinExistence type="predicted"/>
<dbReference type="SMART" id="SM00823">
    <property type="entry name" value="PKS_PP"/>
    <property type="match status" value="1"/>
</dbReference>
<comment type="caution">
    <text evidence="4">The sequence shown here is derived from an EMBL/GenBank/DDBJ whole genome shotgun (WGS) entry which is preliminary data.</text>
</comment>
<dbReference type="Proteomes" id="UP000626109">
    <property type="component" value="Unassembled WGS sequence"/>
</dbReference>
<dbReference type="AlphaFoldDB" id="A0A813J9N8"/>
<evidence type="ECO:0000313" key="5">
    <source>
        <dbReference type="Proteomes" id="UP000626109"/>
    </source>
</evidence>
<dbReference type="Gene3D" id="1.10.1200.10">
    <property type="entry name" value="ACP-like"/>
    <property type="match status" value="1"/>
</dbReference>
<gene>
    <name evidence="4" type="ORF">PGLA2088_LOCUS20091</name>
</gene>
<dbReference type="PROSITE" id="PS50075">
    <property type="entry name" value="CARRIER"/>
    <property type="match status" value="1"/>
</dbReference>
<dbReference type="InterPro" id="IPR036736">
    <property type="entry name" value="ACP-like_sf"/>
</dbReference>
<evidence type="ECO:0000256" key="1">
    <source>
        <dbReference type="ARBA" id="ARBA00022450"/>
    </source>
</evidence>
<feature type="domain" description="Carrier" evidence="3">
    <location>
        <begin position="62"/>
        <end position="139"/>
    </location>
</feature>
<evidence type="ECO:0000256" key="2">
    <source>
        <dbReference type="ARBA" id="ARBA00022553"/>
    </source>
</evidence>
<accession>A0A813J9N8</accession>
<dbReference type="InterPro" id="IPR009081">
    <property type="entry name" value="PP-bd_ACP"/>
</dbReference>
<feature type="non-terminal residue" evidence="4">
    <location>
        <position position="192"/>
    </location>
</feature>
<dbReference type="GO" id="GO:0031177">
    <property type="term" value="F:phosphopantetheine binding"/>
    <property type="evidence" value="ECO:0007669"/>
    <property type="project" value="InterPro"/>
</dbReference>
<dbReference type="SUPFAM" id="SSF47336">
    <property type="entry name" value="ACP-like"/>
    <property type="match status" value="1"/>
</dbReference>
<keyword evidence="1" id="KW-0596">Phosphopantetheine</keyword>
<protein>
    <recommendedName>
        <fullName evidence="3">Carrier domain-containing protein</fullName>
    </recommendedName>
</protein>
<dbReference type="Pfam" id="PF00550">
    <property type="entry name" value="PP-binding"/>
    <property type="match status" value="1"/>
</dbReference>
<dbReference type="EMBL" id="CAJNNW010025334">
    <property type="protein sequence ID" value="CAE8676902.1"/>
    <property type="molecule type" value="Genomic_DNA"/>
</dbReference>
<feature type="non-terminal residue" evidence="4">
    <location>
        <position position="1"/>
    </location>
</feature>
<keyword evidence="2" id="KW-0597">Phosphoprotein</keyword>
<evidence type="ECO:0000313" key="4">
    <source>
        <dbReference type="EMBL" id="CAE8676902.1"/>
    </source>
</evidence>
<evidence type="ECO:0000259" key="3">
    <source>
        <dbReference type="PROSITE" id="PS50075"/>
    </source>
</evidence>
<sequence length="192" mass="20285">ESLASAAHIKWRTFLRIAYDARPPPFLEDLKAEAQRTAADRGDALDADEGLLKVFAALAPEDRAAAIQEAVRKLAREVVGNDELAGDSPLLESGMDSLSGVEFRNRIQLEFGGGLRIPNSAVFDFPTADALAGFVNSRVEGGSATGTVAMTNGTEATASSSSSSPPRTRFLEQLNERAAGRPLFLVPGAGLQ</sequence>
<organism evidence="4 5">
    <name type="scientific">Polarella glacialis</name>
    <name type="common">Dinoflagellate</name>
    <dbReference type="NCBI Taxonomy" id="89957"/>
    <lineage>
        <taxon>Eukaryota</taxon>
        <taxon>Sar</taxon>
        <taxon>Alveolata</taxon>
        <taxon>Dinophyceae</taxon>
        <taxon>Suessiales</taxon>
        <taxon>Suessiaceae</taxon>
        <taxon>Polarella</taxon>
    </lineage>
</organism>
<dbReference type="InterPro" id="IPR020806">
    <property type="entry name" value="PKS_PP-bd"/>
</dbReference>
<reference evidence="4" key="1">
    <citation type="submission" date="2021-02" db="EMBL/GenBank/DDBJ databases">
        <authorList>
            <person name="Dougan E. K."/>
            <person name="Rhodes N."/>
            <person name="Thang M."/>
            <person name="Chan C."/>
        </authorList>
    </citation>
    <scope>NUCLEOTIDE SEQUENCE</scope>
</reference>